<proteinExistence type="predicted"/>
<name>A0ABR1Y6K7_9PEZI</name>
<sequence>MFAAHQDQENLAAAHHNAAAAKPLNQGIKAYAGAKTPANKPPKTPFKVPLNDENGATKAGKNLLRTGAKGGENHLVPTGKKLGAPADNSAFVTPAGPRNRAPLGMKTTNARAKAFVTPAPKTVEPGSAKTGARNSAPRLQRSKVKVHQASPQAHASQHEERDVEYMPAPEVPLRDDPEDWPSDMKYPMFEGKNLMRGVWETYYDPVDDNGVHLSDKREAEQRAKQDARDEILVAKSIEKTLGPLTPQEREAFGFPPISEAEDIKPKSSSRLATATGGIKATGGVRTAPRTRPQSALANSKPANLTSRNAVSALSSTENSTASMRAANARSRSALSNLPSSTTQKRPTTSSSSSTSTSNPPARHQAATALSRNTLGYGKGRALAPSVRKPLGVSTSTHNRAGSQPSATTSDVRSRSNTTSTARGRSTAAPVARSRSGYSRVDSNATLVDEPGVDQENRGLEDDDDLEEEVELLSAMRLQAARQGDRELEESNDWFSQGLRGEALGDLEIDDEEEFKFEVPAELFEL</sequence>
<evidence type="ECO:0000256" key="1">
    <source>
        <dbReference type="SAM" id="MobiDB-lite"/>
    </source>
</evidence>
<feature type="compositionally biased region" description="Low complexity" evidence="1">
    <location>
        <begin position="318"/>
        <end position="360"/>
    </location>
</feature>
<feature type="region of interest" description="Disordered" evidence="1">
    <location>
        <begin position="31"/>
        <end position="104"/>
    </location>
</feature>
<evidence type="ECO:0000313" key="3">
    <source>
        <dbReference type="Proteomes" id="UP001456524"/>
    </source>
</evidence>
<protein>
    <submittedName>
        <fullName evidence="2">Uncharacterized protein</fullName>
    </submittedName>
</protein>
<dbReference type="EMBL" id="JBBWUH010000001">
    <property type="protein sequence ID" value="KAK8177256.1"/>
    <property type="molecule type" value="Genomic_DNA"/>
</dbReference>
<reference evidence="2 3" key="1">
    <citation type="journal article" date="2022" name="G3 (Bethesda)">
        <title>Enemy or ally: a genomic approach to elucidate the lifestyle of Phyllosticta citrichinaensis.</title>
        <authorList>
            <person name="Buijs V.A."/>
            <person name="Groenewald J.Z."/>
            <person name="Haridas S."/>
            <person name="LaButti K.M."/>
            <person name="Lipzen A."/>
            <person name="Martin F.M."/>
            <person name="Barry K."/>
            <person name="Grigoriev I.V."/>
            <person name="Crous P.W."/>
            <person name="Seidl M.F."/>
        </authorList>
    </citation>
    <scope>NUCLEOTIDE SEQUENCE [LARGE SCALE GENOMIC DNA]</scope>
    <source>
        <strain evidence="2 3">CBS 129764</strain>
    </source>
</reference>
<feature type="region of interest" description="Disordered" evidence="1">
    <location>
        <begin position="116"/>
        <end position="164"/>
    </location>
</feature>
<feature type="compositionally biased region" description="Low complexity" evidence="1">
    <location>
        <begin position="414"/>
        <end position="428"/>
    </location>
</feature>
<feature type="region of interest" description="Disordered" evidence="1">
    <location>
        <begin position="240"/>
        <end position="464"/>
    </location>
</feature>
<comment type="caution">
    <text evidence="2">The sequence shown here is derived from an EMBL/GenBank/DDBJ whole genome shotgun (WGS) entry which is preliminary data.</text>
</comment>
<gene>
    <name evidence="2" type="ORF">IWX90DRAFT_420573</name>
</gene>
<evidence type="ECO:0000313" key="2">
    <source>
        <dbReference type="EMBL" id="KAK8177256.1"/>
    </source>
</evidence>
<feature type="compositionally biased region" description="Polar residues" evidence="1">
    <location>
        <begin position="291"/>
        <end position="317"/>
    </location>
</feature>
<feature type="compositionally biased region" description="Low complexity" evidence="1">
    <location>
        <begin position="272"/>
        <end position="283"/>
    </location>
</feature>
<accession>A0ABR1Y6K7</accession>
<feature type="compositionally biased region" description="Polar residues" evidence="1">
    <location>
        <begin position="392"/>
        <end position="410"/>
    </location>
</feature>
<dbReference type="Proteomes" id="UP001456524">
    <property type="component" value="Unassembled WGS sequence"/>
</dbReference>
<organism evidence="2 3">
    <name type="scientific">Phyllosticta citrichinensis</name>
    <dbReference type="NCBI Taxonomy" id="1130410"/>
    <lineage>
        <taxon>Eukaryota</taxon>
        <taxon>Fungi</taxon>
        <taxon>Dikarya</taxon>
        <taxon>Ascomycota</taxon>
        <taxon>Pezizomycotina</taxon>
        <taxon>Dothideomycetes</taxon>
        <taxon>Dothideomycetes incertae sedis</taxon>
        <taxon>Botryosphaeriales</taxon>
        <taxon>Phyllostictaceae</taxon>
        <taxon>Phyllosticta</taxon>
    </lineage>
</organism>
<keyword evidence="3" id="KW-1185">Reference proteome</keyword>